<dbReference type="OrthoDB" id="2993351at2759"/>
<name>Q4RE07_TETNG</name>
<reference evidence="1" key="1">
    <citation type="journal article" date="2004" name="Nature">
        <title>Genome duplication in the teleost fish Tetraodon nigroviridis reveals the early vertebrate proto-karyotype.</title>
        <authorList>
            <person name="Jaillon O."/>
            <person name="Aury J.-M."/>
            <person name="Brunet F."/>
            <person name="Petit J.-L."/>
            <person name="Stange-Thomann N."/>
            <person name="Mauceli E."/>
            <person name="Bouneau L."/>
            <person name="Fischer C."/>
            <person name="Ozouf-Costaz C."/>
            <person name="Bernot A."/>
            <person name="Nicaud S."/>
            <person name="Jaffe D."/>
            <person name="Fisher S."/>
            <person name="Lutfalla G."/>
            <person name="Dossat C."/>
            <person name="Segurens B."/>
            <person name="Dasilva C."/>
            <person name="Salanoubat M."/>
            <person name="Levy M."/>
            <person name="Boudet N."/>
            <person name="Castellano S."/>
            <person name="Anthouard V."/>
            <person name="Jubin C."/>
            <person name="Castelli V."/>
            <person name="Katinka M."/>
            <person name="Vacherie B."/>
            <person name="Biemont C."/>
            <person name="Skalli Z."/>
            <person name="Cattolico L."/>
            <person name="Poulain J."/>
            <person name="De Berardinis V."/>
            <person name="Cruaud C."/>
            <person name="Duprat S."/>
            <person name="Brottier P."/>
            <person name="Coutanceau J.-P."/>
            <person name="Gouzy J."/>
            <person name="Parra G."/>
            <person name="Lardier G."/>
            <person name="Chapple C."/>
            <person name="McKernan K.J."/>
            <person name="McEwan P."/>
            <person name="Bosak S."/>
            <person name="Kellis M."/>
            <person name="Volff J.-N."/>
            <person name="Guigo R."/>
            <person name="Zody M.C."/>
            <person name="Mesirov J."/>
            <person name="Lindblad-Toh K."/>
            <person name="Birren B."/>
            <person name="Nusbaum C."/>
            <person name="Kahn D."/>
            <person name="Robinson-Rechavi M."/>
            <person name="Laudet V."/>
            <person name="Schachter V."/>
            <person name="Quetier F."/>
            <person name="Saurin W."/>
            <person name="Scarpelli C."/>
            <person name="Wincker P."/>
            <person name="Lander E.S."/>
            <person name="Weissenbach J."/>
            <person name="Roest Crollius H."/>
        </authorList>
    </citation>
    <scope>NUCLEOTIDE SEQUENCE [LARGE SCALE GENOMIC DNA]</scope>
</reference>
<reference evidence="1" key="2">
    <citation type="submission" date="2004-02" db="EMBL/GenBank/DDBJ databases">
        <authorList>
            <consortium name="Genoscope"/>
            <consortium name="Whitehead Institute Centre for Genome Research"/>
        </authorList>
    </citation>
    <scope>NUCLEOTIDE SEQUENCE</scope>
</reference>
<organism evidence="1">
    <name type="scientific">Tetraodon nigroviridis</name>
    <name type="common">Spotted green pufferfish</name>
    <name type="synonym">Chelonodon nigroviridis</name>
    <dbReference type="NCBI Taxonomy" id="99883"/>
    <lineage>
        <taxon>Eukaryota</taxon>
        <taxon>Metazoa</taxon>
        <taxon>Chordata</taxon>
        <taxon>Craniata</taxon>
        <taxon>Vertebrata</taxon>
        <taxon>Euteleostomi</taxon>
        <taxon>Actinopterygii</taxon>
        <taxon>Neopterygii</taxon>
        <taxon>Teleostei</taxon>
        <taxon>Neoteleostei</taxon>
        <taxon>Acanthomorphata</taxon>
        <taxon>Eupercaria</taxon>
        <taxon>Tetraodontiformes</taxon>
        <taxon>Tetradontoidea</taxon>
        <taxon>Tetraodontidae</taxon>
        <taxon>Tetraodon</taxon>
    </lineage>
</organism>
<gene>
    <name evidence="1" type="ORF">GSTENG00037703001</name>
</gene>
<proteinExistence type="predicted"/>
<sequence length="50" mass="5556">IAPHCLDPGTIRSVTVEKFDGENWEESVQAHKSIRNMSVAAADMQQNTNE</sequence>
<accession>Q4RE07</accession>
<feature type="non-terminal residue" evidence="1">
    <location>
        <position position="1"/>
    </location>
</feature>
<dbReference type="EMBL" id="CAAE01015203">
    <property type="protein sequence ID" value="CAG13375.1"/>
    <property type="molecule type" value="Genomic_DNA"/>
</dbReference>
<dbReference type="KEGG" id="tng:GSTEN00037703G001"/>
<protein>
    <submittedName>
        <fullName evidence="1">(spotted green pufferfish) hypothetical protein</fullName>
    </submittedName>
</protein>
<evidence type="ECO:0000313" key="1">
    <source>
        <dbReference type="EMBL" id="CAG13375.1"/>
    </source>
</evidence>
<dbReference type="AlphaFoldDB" id="Q4RE07"/>
<comment type="caution">
    <text evidence="1">The sequence shown here is derived from an EMBL/GenBank/DDBJ whole genome shotgun (WGS) entry which is preliminary data.</text>
</comment>